<accession>A0ACC0QKA8</accession>
<evidence type="ECO:0000313" key="1">
    <source>
        <dbReference type="EMBL" id="KAI8654746.1"/>
    </source>
</evidence>
<proteinExistence type="predicted"/>
<dbReference type="Proteomes" id="UP001065298">
    <property type="component" value="Chromosome 10"/>
</dbReference>
<keyword evidence="2" id="KW-1185">Reference proteome</keyword>
<evidence type="ECO:0000313" key="2">
    <source>
        <dbReference type="Proteomes" id="UP001065298"/>
    </source>
</evidence>
<comment type="caution">
    <text evidence="1">The sequence shown here is derived from an EMBL/GenBank/DDBJ whole genome shotgun (WGS) entry which is preliminary data.</text>
</comment>
<sequence>MRLSISLVLTCGALLASAYPRPNRLFSRLIVFGDSFSDNGNGAWVASNGTWPVDPAYFNHSFSNGPKWNDIVAEVLDLELINLAAGGATTDNDFVTGGTGASSTIPVPSADDQITAFLSRDKPTETDVFVHWIGANDILFNTSITGIEVTSLISKHVNRLYRAGIQNLVLANYNNATTFPATYNSSDYNIPSVQAFVGDLTIGLKDIAAGYSGFFRTAFVDIGALFLDIMERPTRYNIDQKYVDPPTACLTGVYTSEGVPRHLCSDPERHLFFDSYHPVKEVHAMMAKMFIKAIQGLKYCTMASFGFHTTSDEASKALEENITGKTIVITGVSPGSLGADTARAILAQSPAKLILASQTESKLHEVSKSLDTYAGSSVYPLVLDLASHDAVRKAAAELSTYVDAIDAIICTAGVMALPSYQKSKDGVEMQFAVNYLGHFLFINLLVDKILAGNATVVTYTSEANTRADLGFLDDLAYGKGKNYEKWTAYGNSKACDILLSVGLVERFGKRGLRSFSVDPGIIVSTSLTRSVPQEDFQAMGWVDENGNLNSAIKVKTLAEGAAAGIIAAFDHNLSNENGYFLADGGLTEQGLLPAAVDPAMAAKLWSISEKLVSHGNFGRLPRKLRSQSRLVSPDGVVAITSPRSWYSQLAGKRAAANVEPEHRDFRSPFFTLPVEIRLCIYRHLLITKGLAVLCPDPDGFRVLPREYYDGPFRLYPEILATCRQINREGTSILYSENVFRREFLWRRTWTKNGREPFPRCESSPLKEANLQCISRIRIFRTYHQWFRDGSLKVLHDFPNLRELQVHIDDNDIWGDLNPDSHWKESMRAINRDHPDLACVKTQIRLAFDRRYRDWCDRCTNRRLDFSVHRIKKDELERWIRSEGLFAGRDLVWSFSTQTSEYCGPSCIVALTVDSNRRGTDTIECRIEGDEDTKYTTEPAYIDKEV</sequence>
<dbReference type="EMBL" id="CM046512">
    <property type="protein sequence ID" value="KAI8654746.1"/>
    <property type="molecule type" value="Genomic_DNA"/>
</dbReference>
<name>A0ACC0QKA8_9HYPO</name>
<protein>
    <submittedName>
        <fullName evidence="1">Uncharacterized protein</fullName>
    </submittedName>
</protein>
<gene>
    <name evidence="1" type="ORF">NCS57_01221700</name>
</gene>
<reference evidence="1" key="1">
    <citation type="submission" date="2022-06" db="EMBL/GenBank/DDBJ databases">
        <title>Fusarium solani species complex genomes reveal bases of compartmentalisation and animal pathogenesis.</title>
        <authorList>
            <person name="Tsai I.J."/>
        </authorList>
    </citation>
    <scope>NUCLEOTIDE SEQUENCE</scope>
    <source>
        <strain evidence="1">Fu6.1</strain>
    </source>
</reference>
<organism evidence="1 2">
    <name type="scientific">Fusarium keratoplasticum</name>
    <dbReference type="NCBI Taxonomy" id="1328300"/>
    <lineage>
        <taxon>Eukaryota</taxon>
        <taxon>Fungi</taxon>
        <taxon>Dikarya</taxon>
        <taxon>Ascomycota</taxon>
        <taxon>Pezizomycotina</taxon>
        <taxon>Sordariomycetes</taxon>
        <taxon>Hypocreomycetidae</taxon>
        <taxon>Hypocreales</taxon>
        <taxon>Nectriaceae</taxon>
        <taxon>Fusarium</taxon>
        <taxon>Fusarium solani species complex</taxon>
    </lineage>
</organism>